<evidence type="ECO:0000313" key="2">
    <source>
        <dbReference type="Proteomes" id="UP001163835"/>
    </source>
</evidence>
<proteinExistence type="predicted"/>
<comment type="caution">
    <text evidence="1">The sequence shown here is derived from an EMBL/GenBank/DDBJ whole genome shotgun (WGS) entry which is preliminary data.</text>
</comment>
<evidence type="ECO:0000313" key="1">
    <source>
        <dbReference type="EMBL" id="KAJ3805286.1"/>
    </source>
</evidence>
<organism evidence="1 2">
    <name type="scientific">Lentinula aff. lateritia</name>
    <dbReference type="NCBI Taxonomy" id="2804960"/>
    <lineage>
        <taxon>Eukaryota</taxon>
        <taxon>Fungi</taxon>
        <taxon>Dikarya</taxon>
        <taxon>Basidiomycota</taxon>
        <taxon>Agaricomycotina</taxon>
        <taxon>Agaricomycetes</taxon>
        <taxon>Agaricomycetidae</taxon>
        <taxon>Agaricales</taxon>
        <taxon>Marasmiineae</taxon>
        <taxon>Omphalotaceae</taxon>
        <taxon>Lentinula</taxon>
    </lineage>
</organism>
<protein>
    <submittedName>
        <fullName evidence="1">Uncharacterized protein</fullName>
    </submittedName>
</protein>
<keyword evidence="2" id="KW-1185">Reference proteome</keyword>
<sequence length="311" mass="34899">LRPNVQAADRIHAWTTPYSIQKRLKEASSLPAKVIELGDMIMAKGTVKPTKEVYTGGLLCYNQFGDLMGISESNRMPASDRLIISFIGHYAGNVSGKCISNWLSGLRLWHETMGAPWPADSHRIRQARRGANVEGSHHKRPPRHPITIEHMKALHQELNFSIPFHCAVWALVCTTFSACRWLGKLTVPSQNTFDPKFHVIRDSKAITFNSKPTSVHFRIPWTKTTKEEGALAVATSPIGDNTEFLCPSKALRKHLLKNAVPEEFSLFGYIDDKGKPQHMVKKVFLDFCFDIWNRAALQAVFGHSFRIGGAV</sequence>
<dbReference type="Proteomes" id="UP001163835">
    <property type="component" value="Unassembled WGS sequence"/>
</dbReference>
<reference evidence="1" key="1">
    <citation type="submission" date="2022-09" db="EMBL/GenBank/DDBJ databases">
        <title>A Global Phylogenomic Analysis of the Shiitake Genus Lentinula.</title>
        <authorList>
            <consortium name="DOE Joint Genome Institute"/>
            <person name="Sierra-Patev S."/>
            <person name="Min B."/>
            <person name="Naranjo-Ortiz M."/>
            <person name="Looney B."/>
            <person name="Konkel Z."/>
            <person name="Slot J.C."/>
            <person name="Sakamoto Y."/>
            <person name="Steenwyk J.L."/>
            <person name="Rokas A."/>
            <person name="Carro J."/>
            <person name="Camarero S."/>
            <person name="Ferreira P."/>
            <person name="Molpeceres G."/>
            <person name="Ruiz-Duenas F.J."/>
            <person name="Serrano A."/>
            <person name="Henrissat B."/>
            <person name="Drula E."/>
            <person name="Hughes K.W."/>
            <person name="Mata J.L."/>
            <person name="Ishikawa N.K."/>
            <person name="Vargas-Isla R."/>
            <person name="Ushijima S."/>
            <person name="Smith C.A."/>
            <person name="Ahrendt S."/>
            <person name="Andreopoulos W."/>
            <person name="He G."/>
            <person name="Labutti K."/>
            <person name="Lipzen A."/>
            <person name="Ng V."/>
            <person name="Riley R."/>
            <person name="Sandor L."/>
            <person name="Barry K."/>
            <person name="Martinez A.T."/>
            <person name="Xiao Y."/>
            <person name="Gibbons J.G."/>
            <person name="Terashima K."/>
            <person name="Grigoriev I.V."/>
            <person name="Hibbett D.S."/>
        </authorList>
    </citation>
    <scope>NUCLEOTIDE SEQUENCE</scope>
    <source>
        <strain evidence="1">TMI1499</strain>
    </source>
</reference>
<dbReference type="EMBL" id="MU795631">
    <property type="protein sequence ID" value="KAJ3805286.1"/>
    <property type="molecule type" value="Genomic_DNA"/>
</dbReference>
<name>A0ACC1TKR1_9AGAR</name>
<accession>A0ACC1TKR1</accession>
<feature type="non-terminal residue" evidence="1">
    <location>
        <position position="1"/>
    </location>
</feature>
<gene>
    <name evidence="1" type="ORF">F5876DRAFT_52106</name>
</gene>